<dbReference type="PROSITE" id="PS51379">
    <property type="entry name" value="4FE4S_FER_2"/>
    <property type="match status" value="2"/>
</dbReference>
<dbReference type="GO" id="GO:0051536">
    <property type="term" value="F:iron-sulfur cluster binding"/>
    <property type="evidence" value="ECO:0007669"/>
    <property type="project" value="UniProtKB-KW"/>
</dbReference>
<dbReference type="GO" id="GO:0016491">
    <property type="term" value="F:oxidoreductase activity"/>
    <property type="evidence" value="ECO:0007669"/>
    <property type="project" value="UniProtKB-KW"/>
</dbReference>
<evidence type="ECO:0000256" key="6">
    <source>
        <dbReference type="SAM" id="Phobius"/>
    </source>
</evidence>
<keyword evidence="2" id="KW-0479">Metal-binding</keyword>
<evidence type="ECO:0000256" key="4">
    <source>
        <dbReference type="ARBA" id="ARBA00023004"/>
    </source>
</evidence>
<dbReference type="SUPFAM" id="SSF81342">
    <property type="entry name" value="Transmembrane di-heme cytochromes"/>
    <property type="match status" value="1"/>
</dbReference>
<sequence>MAFGSAQNPLRHLGTIGFLALWLLAASGVILYALFDTSVNGAWHSVERLAHLPLGLGRLLRGVHRYAGDLLMLVVFLHILREWLHGHAHGARRFHWLTGVPLPGFCFISAIGGFWLAWDQLGQYSALSTAEWLDALPLLASPLARNFLSPAALSDRMFSLFIFVHVGVPLLLLFGLWFHIQRLAHVAMLPPRGLTFGVILALALLALARPVLSHAPAALGQVPAELRLDWLLLWLHPLTDATSRGFTLTLTGGAVLVLFALPFLPRTPRAAVAVVDAENCSGCAWCFADCPYAAVTMVPHPDRRPGHRLAQVDADLCTACGICAGACPSSTPLRRARRLVTGIDMPQLSIDALRRRLRARLAASTAQRPIVVFSCRHGASHDNLHGADLSVLGLICAGQLPPSFVEYAMRNGAAGVLVAACREGGCEFRLGERWMVQRLTRQREPRLRVHAPAERLQLVFAGPGEEALLDQALQGLRERLRAMSPHVSMNANEIVH</sequence>
<feature type="transmembrane region" description="Helical" evidence="6">
    <location>
        <begin position="192"/>
        <end position="212"/>
    </location>
</feature>
<feature type="domain" description="Cytochrome b/b6 N-terminal region profile" evidence="7">
    <location>
        <begin position="1"/>
        <end position="192"/>
    </location>
</feature>
<dbReference type="GO" id="GO:0016020">
    <property type="term" value="C:membrane"/>
    <property type="evidence" value="ECO:0007669"/>
    <property type="project" value="InterPro"/>
</dbReference>
<proteinExistence type="predicted"/>
<evidence type="ECO:0000256" key="5">
    <source>
        <dbReference type="ARBA" id="ARBA00023014"/>
    </source>
</evidence>
<feature type="transmembrane region" description="Helical" evidence="6">
    <location>
        <begin position="245"/>
        <end position="264"/>
    </location>
</feature>
<evidence type="ECO:0000256" key="2">
    <source>
        <dbReference type="ARBA" id="ARBA00022723"/>
    </source>
</evidence>
<dbReference type="GO" id="GO:0046872">
    <property type="term" value="F:metal ion binding"/>
    <property type="evidence" value="ECO:0007669"/>
    <property type="project" value="UniProtKB-KW"/>
</dbReference>
<dbReference type="Pfam" id="PF00033">
    <property type="entry name" value="Cytochrome_B"/>
    <property type="match status" value="1"/>
</dbReference>
<evidence type="ECO:0000313" key="9">
    <source>
        <dbReference type="EMBL" id="SHI19574.1"/>
    </source>
</evidence>
<evidence type="ECO:0000259" key="7">
    <source>
        <dbReference type="PROSITE" id="PS51002"/>
    </source>
</evidence>
<dbReference type="Pfam" id="PF12838">
    <property type="entry name" value="Fer4_7"/>
    <property type="match status" value="1"/>
</dbReference>
<name>A0A1M5Z5Z7_9BURK</name>
<dbReference type="Pfam" id="PF02662">
    <property type="entry name" value="FlpD"/>
    <property type="match status" value="1"/>
</dbReference>
<dbReference type="PANTHER" id="PTHR19271:SF16">
    <property type="entry name" value="CYTOCHROME B"/>
    <property type="match status" value="1"/>
</dbReference>
<keyword evidence="4" id="KW-0408">Iron</keyword>
<reference evidence="9 10" key="1">
    <citation type="submission" date="2016-11" db="EMBL/GenBank/DDBJ databases">
        <authorList>
            <person name="Jaros S."/>
            <person name="Januszkiewicz K."/>
            <person name="Wedrychowicz H."/>
        </authorList>
    </citation>
    <scope>NUCLEOTIDE SEQUENCE [LARGE SCALE GENOMIC DNA]</scope>
    <source>
        <strain evidence="9 10">CGMCC 1.10190</strain>
    </source>
</reference>
<dbReference type="InterPro" id="IPR017896">
    <property type="entry name" value="4Fe4S_Fe-S-bd"/>
</dbReference>
<dbReference type="Proteomes" id="UP000184226">
    <property type="component" value="Unassembled WGS sequence"/>
</dbReference>
<evidence type="ECO:0000313" key="10">
    <source>
        <dbReference type="Proteomes" id="UP000184226"/>
    </source>
</evidence>
<protein>
    <submittedName>
        <fullName evidence="9">Cytochrome b subunit of the bc complex</fullName>
    </submittedName>
</protein>
<dbReference type="GO" id="GO:0022904">
    <property type="term" value="P:respiratory electron transport chain"/>
    <property type="evidence" value="ECO:0007669"/>
    <property type="project" value="InterPro"/>
</dbReference>
<keyword evidence="6" id="KW-0812">Transmembrane</keyword>
<dbReference type="PANTHER" id="PTHR19271">
    <property type="entry name" value="CYTOCHROME B"/>
    <property type="match status" value="1"/>
</dbReference>
<organism evidence="9 10">
    <name type="scientific">Pollutimonas bauzanensis</name>
    <dbReference type="NCBI Taxonomy" id="658167"/>
    <lineage>
        <taxon>Bacteria</taxon>
        <taxon>Pseudomonadati</taxon>
        <taxon>Pseudomonadota</taxon>
        <taxon>Betaproteobacteria</taxon>
        <taxon>Burkholderiales</taxon>
        <taxon>Alcaligenaceae</taxon>
        <taxon>Pollutimonas</taxon>
    </lineage>
</organism>
<dbReference type="GO" id="GO:0009055">
    <property type="term" value="F:electron transfer activity"/>
    <property type="evidence" value="ECO:0007669"/>
    <property type="project" value="InterPro"/>
</dbReference>
<dbReference type="InterPro" id="IPR005797">
    <property type="entry name" value="Cyt_b/b6_N"/>
</dbReference>
<feature type="transmembrane region" description="Helical" evidence="6">
    <location>
        <begin position="157"/>
        <end position="180"/>
    </location>
</feature>
<feature type="transmembrane region" description="Helical" evidence="6">
    <location>
        <begin position="66"/>
        <end position="84"/>
    </location>
</feature>
<keyword evidence="3" id="KW-0560">Oxidoreductase</keyword>
<comment type="subunit">
    <text evidence="1">The main subunits of complex b-c1 are: cytochrome b, cytochrome c1 and the Rieske protein.</text>
</comment>
<keyword evidence="10" id="KW-1185">Reference proteome</keyword>
<accession>A0A1M5Z5Z7</accession>
<dbReference type="STRING" id="658167.SAMN04488135_112131"/>
<dbReference type="PROSITE" id="PS51002">
    <property type="entry name" value="CYTB_NTER"/>
    <property type="match status" value="1"/>
</dbReference>
<dbReference type="InterPro" id="IPR017900">
    <property type="entry name" value="4Fe4S_Fe_S_CS"/>
</dbReference>
<dbReference type="InterPro" id="IPR027387">
    <property type="entry name" value="Cytb/b6-like_sf"/>
</dbReference>
<dbReference type="PROSITE" id="PS00198">
    <property type="entry name" value="4FE4S_FER_1"/>
    <property type="match status" value="1"/>
</dbReference>
<dbReference type="InterPro" id="IPR016174">
    <property type="entry name" value="Di-haem_cyt_TM"/>
</dbReference>
<evidence type="ECO:0000256" key="3">
    <source>
        <dbReference type="ARBA" id="ARBA00023002"/>
    </source>
</evidence>
<dbReference type="EMBL" id="FQXE01000012">
    <property type="protein sequence ID" value="SHI19574.1"/>
    <property type="molecule type" value="Genomic_DNA"/>
</dbReference>
<feature type="transmembrane region" description="Helical" evidence="6">
    <location>
        <begin position="96"/>
        <end position="118"/>
    </location>
</feature>
<dbReference type="InterPro" id="IPR003813">
    <property type="entry name" value="MvhD/FlpD"/>
</dbReference>
<dbReference type="AlphaFoldDB" id="A0A1M5Z5Z7"/>
<evidence type="ECO:0000259" key="8">
    <source>
        <dbReference type="PROSITE" id="PS51379"/>
    </source>
</evidence>
<dbReference type="Gene3D" id="1.20.810.10">
    <property type="entry name" value="Cytochrome Bc1 Complex, Chain C"/>
    <property type="match status" value="1"/>
</dbReference>
<keyword evidence="6" id="KW-0472">Membrane</keyword>
<feature type="domain" description="4Fe-4S ferredoxin-type" evidence="8">
    <location>
        <begin position="308"/>
        <end position="337"/>
    </location>
</feature>
<gene>
    <name evidence="9" type="ORF">SAMN04488135_112131</name>
</gene>
<dbReference type="SUPFAM" id="SSF54862">
    <property type="entry name" value="4Fe-4S ferredoxins"/>
    <property type="match status" value="1"/>
</dbReference>
<keyword evidence="5" id="KW-0411">Iron-sulfur</keyword>
<feature type="domain" description="4Fe-4S ferredoxin-type" evidence="8">
    <location>
        <begin position="271"/>
        <end position="300"/>
    </location>
</feature>
<dbReference type="Gene3D" id="3.30.70.20">
    <property type="match status" value="1"/>
</dbReference>
<evidence type="ECO:0000256" key="1">
    <source>
        <dbReference type="ARBA" id="ARBA00011649"/>
    </source>
</evidence>
<feature type="transmembrane region" description="Helical" evidence="6">
    <location>
        <begin position="12"/>
        <end position="35"/>
    </location>
</feature>
<keyword evidence="6" id="KW-1133">Transmembrane helix</keyword>